<proteinExistence type="predicted"/>
<organism evidence="2 3">
    <name type="scientific">Candidatus Undinarchaeum marinum</name>
    <dbReference type="NCBI Taxonomy" id="2756141"/>
    <lineage>
        <taxon>Archaea</taxon>
        <taxon>Candidatus Undinarchaeota</taxon>
        <taxon>Candidatus Undinarchaeia</taxon>
        <taxon>Candidatus Undinarchaeales</taxon>
        <taxon>Candidatus Undinarchaeaceae</taxon>
        <taxon>Candidatus Undinarchaeum</taxon>
    </lineage>
</organism>
<evidence type="ECO:0008006" key="4">
    <source>
        <dbReference type="Google" id="ProtNLM"/>
    </source>
</evidence>
<keyword evidence="1" id="KW-1133">Transmembrane helix</keyword>
<dbReference type="AlphaFoldDB" id="A0A832V8X0"/>
<reference evidence="2 3" key="1">
    <citation type="journal article" name="Nat. Commun.">
        <title>Undinarchaeota illuminate DPANN phylogeny and the impact of gene transfer on archaeal evolution.</title>
        <authorList>
            <person name="Dombrowski N."/>
            <person name="Williams T.A."/>
            <person name="Sun J."/>
            <person name="Woodcroft B.J."/>
            <person name="Lee J.H."/>
            <person name="Minh B.Q."/>
            <person name="Rinke C."/>
            <person name="Spang A."/>
        </authorList>
    </citation>
    <scope>NUCLEOTIDE SEQUENCE [LARGE SCALE GENOMIC DNA]</scope>
    <source>
        <strain evidence="2">MAG_bin17</strain>
    </source>
</reference>
<comment type="caution">
    <text evidence="2">The sequence shown here is derived from an EMBL/GenBank/DDBJ whole genome shotgun (WGS) entry which is preliminary data.</text>
</comment>
<dbReference type="EMBL" id="DVAD01000015">
    <property type="protein sequence ID" value="HIJ99775.1"/>
    <property type="molecule type" value="Genomic_DNA"/>
</dbReference>
<gene>
    <name evidence="2" type="ORF">H1011_03050</name>
</gene>
<evidence type="ECO:0000313" key="2">
    <source>
        <dbReference type="EMBL" id="HIJ99775.1"/>
    </source>
</evidence>
<sequence>MAKRPRKDKGLVIFGVRMNPQAWVLIGLVAMFVFATLGYYITGSGDTGQANQDFVQAVVVFGMEGSVSRVITLEEGKSAIDLFREIASLNSDLSTVTVGNISKTSNSTHAWKYYVNGALRLDGPTSHFPLSGDYIELRMSKRFY</sequence>
<evidence type="ECO:0000313" key="3">
    <source>
        <dbReference type="Proteomes" id="UP000604391"/>
    </source>
</evidence>
<keyword evidence="3" id="KW-1185">Reference proteome</keyword>
<name>A0A832V8X0_9ARCH</name>
<keyword evidence="1" id="KW-0472">Membrane</keyword>
<keyword evidence="1" id="KW-0812">Transmembrane</keyword>
<evidence type="ECO:0000256" key="1">
    <source>
        <dbReference type="SAM" id="Phobius"/>
    </source>
</evidence>
<dbReference type="Proteomes" id="UP000604391">
    <property type="component" value="Unassembled WGS sequence"/>
</dbReference>
<feature type="transmembrane region" description="Helical" evidence="1">
    <location>
        <begin position="21"/>
        <end position="41"/>
    </location>
</feature>
<accession>A0A832V8X0</accession>
<protein>
    <recommendedName>
        <fullName evidence="4">DUF4430 domain-containing protein</fullName>
    </recommendedName>
</protein>